<dbReference type="Proteomes" id="UP001454036">
    <property type="component" value="Unassembled WGS sequence"/>
</dbReference>
<proteinExistence type="predicted"/>
<dbReference type="PANTHER" id="PTHR47169:SF2">
    <property type="entry name" value="OS01G0541250 PROTEIN"/>
    <property type="match status" value="1"/>
</dbReference>
<dbReference type="Gene3D" id="3.30.420.10">
    <property type="entry name" value="Ribonuclease H-like superfamily/Ribonuclease H"/>
    <property type="match status" value="1"/>
</dbReference>
<comment type="caution">
    <text evidence="1">The sequence shown here is derived from an EMBL/GenBank/DDBJ whole genome shotgun (WGS) entry which is preliminary data.</text>
</comment>
<name>A0AAV3QRM3_LITER</name>
<reference evidence="1 2" key="1">
    <citation type="submission" date="2024-01" db="EMBL/GenBank/DDBJ databases">
        <title>The complete chloroplast genome sequence of Lithospermum erythrorhizon: insights into the phylogenetic relationship among Boraginaceae species and the maternal lineages of purple gromwells.</title>
        <authorList>
            <person name="Okada T."/>
            <person name="Watanabe K."/>
        </authorList>
    </citation>
    <scope>NUCLEOTIDE SEQUENCE [LARGE SCALE GENOMIC DNA]</scope>
</reference>
<sequence length="79" mass="9469">MYNVVHIDEKWFYMTRKDENYYLHPREEEPLCTIQSKNFIGKVMFLAAMARPRFENEGNEEFSGKIGIFPFTKTEAARR</sequence>
<protein>
    <recommendedName>
        <fullName evidence="3">Transposase</fullName>
    </recommendedName>
</protein>
<dbReference type="GO" id="GO:0003676">
    <property type="term" value="F:nucleic acid binding"/>
    <property type="evidence" value="ECO:0007669"/>
    <property type="project" value="InterPro"/>
</dbReference>
<evidence type="ECO:0000313" key="2">
    <source>
        <dbReference type="Proteomes" id="UP001454036"/>
    </source>
</evidence>
<evidence type="ECO:0000313" key="1">
    <source>
        <dbReference type="EMBL" id="GAA0165666.1"/>
    </source>
</evidence>
<dbReference type="EMBL" id="BAABME010022375">
    <property type="protein sequence ID" value="GAA0165666.1"/>
    <property type="molecule type" value="Genomic_DNA"/>
</dbReference>
<dbReference type="PANTHER" id="PTHR47169">
    <property type="entry name" value="OS01G0541250 PROTEIN"/>
    <property type="match status" value="1"/>
</dbReference>
<organism evidence="1 2">
    <name type="scientific">Lithospermum erythrorhizon</name>
    <name type="common">Purple gromwell</name>
    <name type="synonym">Lithospermum officinale var. erythrorhizon</name>
    <dbReference type="NCBI Taxonomy" id="34254"/>
    <lineage>
        <taxon>Eukaryota</taxon>
        <taxon>Viridiplantae</taxon>
        <taxon>Streptophyta</taxon>
        <taxon>Embryophyta</taxon>
        <taxon>Tracheophyta</taxon>
        <taxon>Spermatophyta</taxon>
        <taxon>Magnoliopsida</taxon>
        <taxon>eudicotyledons</taxon>
        <taxon>Gunneridae</taxon>
        <taxon>Pentapetalae</taxon>
        <taxon>asterids</taxon>
        <taxon>lamiids</taxon>
        <taxon>Boraginales</taxon>
        <taxon>Boraginaceae</taxon>
        <taxon>Boraginoideae</taxon>
        <taxon>Lithospermeae</taxon>
        <taxon>Lithospermum</taxon>
    </lineage>
</organism>
<keyword evidence="2" id="KW-1185">Reference proteome</keyword>
<evidence type="ECO:0008006" key="3">
    <source>
        <dbReference type="Google" id="ProtNLM"/>
    </source>
</evidence>
<dbReference type="AlphaFoldDB" id="A0AAV3QRM3"/>
<accession>A0AAV3QRM3</accession>
<gene>
    <name evidence="1" type="ORF">LIER_40034</name>
</gene>
<dbReference type="InterPro" id="IPR036397">
    <property type="entry name" value="RNaseH_sf"/>
</dbReference>